<dbReference type="InterPro" id="IPR003660">
    <property type="entry name" value="HAMP_dom"/>
</dbReference>
<evidence type="ECO:0000256" key="8">
    <source>
        <dbReference type="ARBA" id="ARBA00022840"/>
    </source>
</evidence>
<dbReference type="Gene3D" id="6.10.340.10">
    <property type="match status" value="1"/>
</dbReference>
<feature type="coiled-coil region" evidence="10">
    <location>
        <begin position="211"/>
        <end position="263"/>
    </location>
</feature>
<dbReference type="InterPro" id="IPR003594">
    <property type="entry name" value="HATPase_dom"/>
</dbReference>
<evidence type="ECO:0000256" key="6">
    <source>
        <dbReference type="ARBA" id="ARBA00022741"/>
    </source>
</evidence>
<feature type="transmembrane region" description="Helical" evidence="11">
    <location>
        <begin position="159"/>
        <end position="180"/>
    </location>
</feature>
<evidence type="ECO:0000259" key="13">
    <source>
        <dbReference type="PROSITE" id="PS50885"/>
    </source>
</evidence>
<evidence type="ECO:0000256" key="2">
    <source>
        <dbReference type="ARBA" id="ARBA00004370"/>
    </source>
</evidence>
<dbReference type="GO" id="GO:0005524">
    <property type="term" value="F:ATP binding"/>
    <property type="evidence" value="ECO:0007669"/>
    <property type="project" value="UniProtKB-KW"/>
</dbReference>
<evidence type="ECO:0000259" key="12">
    <source>
        <dbReference type="PROSITE" id="PS50109"/>
    </source>
</evidence>
<keyword evidence="7" id="KW-0418">Kinase</keyword>
<keyword evidence="6" id="KW-0547">Nucleotide-binding</keyword>
<dbReference type="InterPro" id="IPR050482">
    <property type="entry name" value="Sensor_HK_TwoCompSys"/>
</dbReference>
<dbReference type="Gene3D" id="3.30.565.10">
    <property type="entry name" value="Histidine kinase-like ATPase, C-terminal domain"/>
    <property type="match status" value="1"/>
</dbReference>
<evidence type="ECO:0000313" key="15">
    <source>
        <dbReference type="Proteomes" id="UP001596031"/>
    </source>
</evidence>
<evidence type="ECO:0000256" key="10">
    <source>
        <dbReference type="SAM" id="Coils"/>
    </source>
</evidence>
<accession>A0ABW0PFN9</accession>
<dbReference type="PROSITE" id="PS50109">
    <property type="entry name" value="HIS_KIN"/>
    <property type="match status" value="1"/>
</dbReference>
<feature type="domain" description="HAMP" evidence="13">
    <location>
        <begin position="178"/>
        <end position="230"/>
    </location>
</feature>
<dbReference type="Pfam" id="PF07730">
    <property type="entry name" value="HisKA_3"/>
    <property type="match status" value="1"/>
</dbReference>
<dbReference type="Proteomes" id="UP001596031">
    <property type="component" value="Unassembled WGS sequence"/>
</dbReference>
<comment type="catalytic activity">
    <reaction evidence="1">
        <text>ATP + protein L-histidine = ADP + protein N-phospho-L-histidine.</text>
        <dbReference type="EC" id="2.7.13.3"/>
    </reaction>
</comment>
<dbReference type="SMART" id="SM00304">
    <property type="entry name" value="HAMP"/>
    <property type="match status" value="1"/>
</dbReference>
<organism evidence="14 15">
    <name type="scientific">Massilia jejuensis</name>
    <dbReference type="NCBI Taxonomy" id="648894"/>
    <lineage>
        <taxon>Bacteria</taxon>
        <taxon>Pseudomonadati</taxon>
        <taxon>Pseudomonadota</taxon>
        <taxon>Betaproteobacteria</taxon>
        <taxon>Burkholderiales</taxon>
        <taxon>Oxalobacteraceae</taxon>
        <taxon>Telluria group</taxon>
        <taxon>Massilia</taxon>
    </lineage>
</organism>
<keyword evidence="11" id="KW-1133">Transmembrane helix</keyword>
<dbReference type="PROSITE" id="PS50885">
    <property type="entry name" value="HAMP"/>
    <property type="match status" value="1"/>
</dbReference>
<dbReference type="InterPro" id="IPR005467">
    <property type="entry name" value="His_kinase_dom"/>
</dbReference>
<evidence type="ECO:0000256" key="7">
    <source>
        <dbReference type="ARBA" id="ARBA00022777"/>
    </source>
</evidence>
<dbReference type="Pfam" id="PF00672">
    <property type="entry name" value="HAMP"/>
    <property type="match status" value="1"/>
</dbReference>
<keyword evidence="9" id="KW-0902">Two-component regulatory system</keyword>
<dbReference type="EC" id="2.7.13.3" evidence="3"/>
<keyword evidence="5" id="KW-0808">Transferase</keyword>
<protein>
    <recommendedName>
        <fullName evidence="3">histidine kinase</fullName>
        <ecNumber evidence="3">2.7.13.3</ecNumber>
    </recommendedName>
</protein>
<keyword evidence="11" id="KW-0812">Transmembrane</keyword>
<comment type="subcellular location">
    <subcellularLocation>
        <location evidence="2">Membrane</location>
    </subcellularLocation>
</comment>
<evidence type="ECO:0000256" key="3">
    <source>
        <dbReference type="ARBA" id="ARBA00012438"/>
    </source>
</evidence>
<evidence type="ECO:0000256" key="4">
    <source>
        <dbReference type="ARBA" id="ARBA00022553"/>
    </source>
</evidence>
<keyword evidence="15" id="KW-1185">Reference proteome</keyword>
<evidence type="ECO:0000313" key="14">
    <source>
        <dbReference type="EMBL" id="MFC5510382.1"/>
    </source>
</evidence>
<reference evidence="15" key="1">
    <citation type="journal article" date="2019" name="Int. J. Syst. Evol. Microbiol.">
        <title>The Global Catalogue of Microorganisms (GCM) 10K type strain sequencing project: providing services to taxonomists for standard genome sequencing and annotation.</title>
        <authorList>
            <consortium name="The Broad Institute Genomics Platform"/>
            <consortium name="The Broad Institute Genome Sequencing Center for Infectious Disease"/>
            <person name="Wu L."/>
            <person name="Ma J."/>
        </authorList>
    </citation>
    <scope>NUCLEOTIDE SEQUENCE [LARGE SCALE GENOMIC DNA]</scope>
    <source>
        <strain evidence="15">CCUG 38813</strain>
    </source>
</reference>
<keyword evidence="11" id="KW-0472">Membrane</keyword>
<evidence type="ECO:0000256" key="1">
    <source>
        <dbReference type="ARBA" id="ARBA00000085"/>
    </source>
</evidence>
<dbReference type="InterPro" id="IPR036890">
    <property type="entry name" value="HATPase_C_sf"/>
</dbReference>
<name>A0ABW0PFN9_9BURK</name>
<dbReference type="EMBL" id="JBHSMS010000015">
    <property type="protein sequence ID" value="MFC5510382.1"/>
    <property type="molecule type" value="Genomic_DNA"/>
</dbReference>
<comment type="caution">
    <text evidence="14">The sequence shown here is derived from an EMBL/GenBank/DDBJ whole genome shotgun (WGS) entry which is preliminary data.</text>
</comment>
<sequence length="486" mass="53231">MAIIPLMLMAFGELVYLLNSSPYEARQDLREHGEILAAAVAENSEYGLTSGNLKDLERVVRSLVMADKWIYKIEVLDANGTLKVAVRSKETRQSNGGVFGARVYRRALPVDDFGRDDAPHFAGEQQERAETTEMIGEVRVVLSQQQAETKQQRRILSQLFLLAVVVFISVWVATLLGKALHRPMDIAIRALRDIRGGDYAVQLDVDDGGEMGELLDAINEMSGSLDEAKRNLERKVQARTRDLEASRNEALKADAEKRRLIQKVDSAVEDERKSIAIEIHDELNAALLGARYSSRRILDMVAASPPTAESAVIQESAESIIKVTSELYTSARKIVRRLRPEVLDMLGLEGAVEEMLQTYEAAPGAPAFTLKSTGDVGQVEGPLAIAAYRLIQECVSNVVKHAQAAEVIVMVQVRDQGDERALRLAVIDDGVGFDPDKVQEGIGLIGMKERVYAFAGTLELKTGPGAGTHVEILLPLAPSDAKSHAI</sequence>
<dbReference type="Gene3D" id="1.20.5.1930">
    <property type="match status" value="1"/>
</dbReference>
<dbReference type="PANTHER" id="PTHR24421:SF10">
    <property type="entry name" value="NITRATE_NITRITE SENSOR PROTEIN NARQ"/>
    <property type="match status" value="1"/>
</dbReference>
<dbReference type="PANTHER" id="PTHR24421">
    <property type="entry name" value="NITRATE/NITRITE SENSOR PROTEIN NARX-RELATED"/>
    <property type="match status" value="1"/>
</dbReference>
<evidence type="ECO:0000256" key="9">
    <source>
        <dbReference type="ARBA" id="ARBA00023012"/>
    </source>
</evidence>
<dbReference type="SUPFAM" id="SSF158472">
    <property type="entry name" value="HAMP domain-like"/>
    <property type="match status" value="1"/>
</dbReference>
<dbReference type="SMART" id="SM00387">
    <property type="entry name" value="HATPase_c"/>
    <property type="match status" value="1"/>
</dbReference>
<evidence type="ECO:0000256" key="11">
    <source>
        <dbReference type="SAM" id="Phobius"/>
    </source>
</evidence>
<dbReference type="CDD" id="cd16917">
    <property type="entry name" value="HATPase_UhpB-NarQ-NarX-like"/>
    <property type="match status" value="1"/>
</dbReference>
<keyword evidence="4" id="KW-0597">Phosphoprotein</keyword>
<keyword evidence="8 14" id="KW-0067">ATP-binding</keyword>
<dbReference type="Pfam" id="PF02518">
    <property type="entry name" value="HATPase_c"/>
    <property type="match status" value="1"/>
</dbReference>
<keyword evidence="10" id="KW-0175">Coiled coil</keyword>
<dbReference type="SUPFAM" id="SSF55874">
    <property type="entry name" value="ATPase domain of HSP90 chaperone/DNA topoisomerase II/histidine kinase"/>
    <property type="match status" value="1"/>
</dbReference>
<dbReference type="RefSeq" id="WP_379717636.1">
    <property type="nucleotide sequence ID" value="NZ_JBHSMS010000015.1"/>
</dbReference>
<feature type="domain" description="Histidine kinase" evidence="12">
    <location>
        <begin position="389"/>
        <end position="478"/>
    </location>
</feature>
<gene>
    <name evidence="14" type="ORF">ACFPOU_04470</name>
</gene>
<dbReference type="CDD" id="cd06225">
    <property type="entry name" value="HAMP"/>
    <property type="match status" value="1"/>
</dbReference>
<dbReference type="InterPro" id="IPR011712">
    <property type="entry name" value="Sig_transdc_His_kin_sub3_dim/P"/>
</dbReference>
<evidence type="ECO:0000256" key="5">
    <source>
        <dbReference type="ARBA" id="ARBA00022679"/>
    </source>
</evidence>
<proteinExistence type="predicted"/>